<reference evidence="1" key="1">
    <citation type="submission" date="2021-03" db="EMBL/GenBank/DDBJ databases">
        <title>Draft genome sequence of rust myrtle Austropuccinia psidii MF-1, a brazilian biotype.</title>
        <authorList>
            <person name="Quecine M.C."/>
            <person name="Pachon D.M.R."/>
            <person name="Bonatelli M.L."/>
            <person name="Correr F.H."/>
            <person name="Franceschini L.M."/>
            <person name="Leite T.F."/>
            <person name="Margarido G.R.A."/>
            <person name="Almeida C.A."/>
            <person name="Ferrarezi J.A."/>
            <person name="Labate C.A."/>
        </authorList>
    </citation>
    <scope>NUCLEOTIDE SEQUENCE</scope>
    <source>
        <strain evidence="1">MF-1</strain>
    </source>
</reference>
<evidence type="ECO:0000313" key="1">
    <source>
        <dbReference type="EMBL" id="MBW0484155.1"/>
    </source>
</evidence>
<dbReference type="InterPro" id="IPR021109">
    <property type="entry name" value="Peptidase_aspartic_dom_sf"/>
</dbReference>
<sequence length="177" mass="20636">MNVCIDNSQHTFLIDSCAHFSIVAREYLENHFANLEKKLFPTKEKSFKSVSGKMTSIWTILKEIIIHHSKDNIRLNLEFVVLEDSHIQGFLLGIDYQRILLKILSKNRPAFAIGEEPLGKIRGHNIELYLDVERPYPPMLRRAPYPEILSTRKETEKHINELLNMDVFRKIGHNEIA</sequence>
<dbReference type="AlphaFoldDB" id="A0A9Q3CJX2"/>
<proteinExistence type="predicted"/>
<name>A0A9Q3CJX2_9BASI</name>
<organism evidence="1 2">
    <name type="scientific">Austropuccinia psidii MF-1</name>
    <dbReference type="NCBI Taxonomy" id="1389203"/>
    <lineage>
        <taxon>Eukaryota</taxon>
        <taxon>Fungi</taxon>
        <taxon>Dikarya</taxon>
        <taxon>Basidiomycota</taxon>
        <taxon>Pucciniomycotina</taxon>
        <taxon>Pucciniomycetes</taxon>
        <taxon>Pucciniales</taxon>
        <taxon>Sphaerophragmiaceae</taxon>
        <taxon>Austropuccinia</taxon>
    </lineage>
</organism>
<keyword evidence="2" id="KW-1185">Reference proteome</keyword>
<protein>
    <submittedName>
        <fullName evidence="1">Uncharacterized protein</fullName>
    </submittedName>
</protein>
<evidence type="ECO:0000313" key="2">
    <source>
        <dbReference type="Proteomes" id="UP000765509"/>
    </source>
</evidence>
<gene>
    <name evidence="1" type="ORF">O181_023870</name>
</gene>
<comment type="caution">
    <text evidence="1">The sequence shown here is derived from an EMBL/GenBank/DDBJ whole genome shotgun (WGS) entry which is preliminary data.</text>
</comment>
<dbReference type="Proteomes" id="UP000765509">
    <property type="component" value="Unassembled WGS sequence"/>
</dbReference>
<dbReference type="EMBL" id="AVOT02007561">
    <property type="protein sequence ID" value="MBW0484155.1"/>
    <property type="molecule type" value="Genomic_DNA"/>
</dbReference>
<dbReference type="Gene3D" id="2.40.70.10">
    <property type="entry name" value="Acid Proteases"/>
    <property type="match status" value="1"/>
</dbReference>
<accession>A0A9Q3CJX2</accession>